<name>A0A2L1IVM8_9CAUD</name>
<organism evidence="1 2">
    <name type="scientific">Streptomyces phage BillNye</name>
    <dbReference type="NCBI Taxonomy" id="2079426"/>
    <lineage>
        <taxon>Viruses</taxon>
        <taxon>Duplodnaviria</taxon>
        <taxon>Heunggongvirae</taxon>
        <taxon>Uroviricota</taxon>
        <taxon>Caudoviricetes</taxon>
        <taxon>Stanwilliamsviridae</taxon>
        <taxon>Loccivirinae</taxon>
        <taxon>Wilnyevirus</taxon>
        <taxon>Wilnyevirus billnye</taxon>
    </lineage>
</organism>
<dbReference type="Proteomes" id="UP000241925">
    <property type="component" value="Segment"/>
</dbReference>
<dbReference type="Pfam" id="PF20706">
    <property type="entry name" value="GT4-conflict"/>
    <property type="match status" value="1"/>
</dbReference>
<protein>
    <submittedName>
        <fullName evidence="1">Glycosyltransferase</fullName>
    </submittedName>
</protein>
<dbReference type="EMBL" id="MG757153">
    <property type="protein sequence ID" value="AVD99217.1"/>
    <property type="molecule type" value="Genomic_DNA"/>
</dbReference>
<evidence type="ECO:0000313" key="1">
    <source>
        <dbReference type="EMBL" id="AVD99217.1"/>
    </source>
</evidence>
<gene>
    <name evidence="1" type="ORF">SEA_BILLNYE_15</name>
</gene>
<dbReference type="Gene3D" id="3.40.50.2000">
    <property type="entry name" value="Glycogen Phosphorylase B"/>
    <property type="match status" value="1"/>
</dbReference>
<accession>A0A2L1IVM8</accession>
<dbReference type="OrthoDB" id="4334at10239"/>
<proteinExistence type="predicted"/>
<reference evidence="1 2" key="1">
    <citation type="submission" date="2018-01" db="EMBL/GenBank/DDBJ databases">
        <authorList>
            <person name="Grinwald M.F."/>
            <person name="Tasoff P."/>
            <person name="Simpson K.F."/>
            <person name="Vasser A."/>
            <person name="Shaffer C.D."/>
            <person name="Weston-Hafer K.A."/>
            <person name="Russell D.A."/>
            <person name="Pope W.H."/>
            <person name="Jacobs-Sera D."/>
            <person name="Hendrix R.W."/>
            <person name="Hatfull G.F."/>
        </authorList>
    </citation>
    <scope>NUCLEOTIDE SEQUENCE [LARGE SCALE GENOMIC DNA]</scope>
</reference>
<sequence length="327" mass="37497">MKISYYTVSSNLDRTRGYGNAGFQVVTSLQQLGHEVPFDDPEAPVQINFCQPQDYKFNPGQYTIGYTPWESTELPDGWLEAFNTCDEVWATSDWVAEVYRNAGVTVPVKSYEHGLDPRWTPRKRENNGKIKFLHVGEPALRKGGQMAIDAFRAVFGDRDDVHLTVKAYYSHYLQVWQNGKVVSPEKAYNNVSIITENMHLDELQELYYDHDVLIYPSYGEGFGFIPLQALGTGMPVVCTDDWAPYKKFLGPLRVTGRYDRSIWSLHPGDVYYPDYDQLKQSLAFAAHDIEFLSGYYYAQARDVHKAYNWLELTEKAFAPIVSMFTNP</sequence>
<evidence type="ECO:0000313" key="2">
    <source>
        <dbReference type="Proteomes" id="UP000241925"/>
    </source>
</evidence>
<dbReference type="PANTHER" id="PTHR46656:SF3">
    <property type="entry name" value="PUTATIVE-RELATED"/>
    <property type="match status" value="1"/>
</dbReference>
<dbReference type="SUPFAM" id="SSF53756">
    <property type="entry name" value="UDP-Glycosyltransferase/glycogen phosphorylase"/>
    <property type="match status" value="1"/>
</dbReference>
<dbReference type="PANTHER" id="PTHR46656">
    <property type="entry name" value="PUTATIVE-RELATED"/>
    <property type="match status" value="1"/>
</dbReference>
<keyword evidence="2" id="KW-1185">Reference proteome</keyword>